<dbReference type="AlphaFoldDB" id="A0A1I1PKW8"/>
<dbReference type="InterPro" id="IPR007351">
    <property type="entry name" value="YjbR"/>
</dbReference>
<organism evidence="1 2">
    <name type="scientific">Flavobacterium phragmitis</name>
    <dbReference type="NCBI Taxonomy" id="739143"/>
    <lineage>
        <taxon>Bacteria</taxon>
        <taxon>Pseudomonadati</taxon>
        <taxon>Bacteroidota</taxon>
        <taxon>Flavobacteriia</taxon>
        <taxon>Flavobacteriales</taxon>
        <taxon>Flavobacteriaceae</taxon>
        <taxon>Flavobacterium</taxon>
    </lineage>
</organism>
<proteinExistence type="predicted"/>
<keyword evidence="2" id="KW-1185">Reference proteome</keyword>
<protein>
    <submittedName>
        <fullName evidence="1">Predicted DNA-binding protein, MmcQ/YjbR family</fullName>
    </submittedName>
</protein>
<dbReference type="Proteomes" id="UP000199672">
    <property type="component" value="Unassembled WGS sequence"/>
</dbReference>
<reference evidence="2" key="1">
    <citation type="submission" date="2016-10" db="EMBL/GenBank/DDBJ databases">
        <authorList>
            <person name="Varghese N."/>
            <person name="Submissions S."/>
        </authorList>
    </citation>
    <scope>NUCLEOTIDE SEQUENCE [LARGE SCALE GENOMIC DNA]</scope>
    <source>
        <strain evidence="2">CGMCC 1.10370</strain>
    </source>
</reference>
<name>A0A1I1PKW8_9FLAO</name>
<dbReference type="Pfam" id="PF04237">
    <property type="entry name" value="YjbR"/>
    <property type="match status" value="1"/>
</dbReference>
<dbReference type="InterPro" id="IPR058532">
    <property type="entry name" value="YjbR/MT2646/Rv2570-like"/>
</dbReference>
<dbReference type="EMBL" id="FOMH01000004">
    <property type="protein sequence ID" value="SFD07623.1"/>
    <property type="molecule type" value="Genomic_DNA"/>
</dbReference>
<evidence type="ECO:0000313" key="2">
    <source>
        <dbReference type="Proteomes" id="UP000199672"/>
    </source>
</evidence>
<dbReference type="InterPro" id="IPR038056">
    <property type="entry name" value="YjbR-like_sf"/>
</dbReference>
<dbReference type="STRING" id="739143.SAMN05216297_10477"/>
<dbReference type="PANTHER" id="PTHR35145">
    <property type="entry name" value="CYTOPLASMIC PROTEIN-RELATED"/>
    <property type="match status" value="1"/>
</dbReference>
<dbReference type="Gene3D" id="3.90.1150.30">
    <property type="match status" value="1"/>
</dbReference>
<keyword evidence="1" id="KW-0238">DNA-binding</keyword>
<dbReference type="SUPFAM" id="SSF142906">
    <property type="entry name" value="YjbR-like"/>
    <property type="match status" value="1"/>
</dbReference>
<sequence>MNIEVIREICQKLTGTTEDIKWEHDLVFSVGNKMYCVVGLDQNPTSASFKVLDEEFEEMSTKPGFKPAPYVAKYKWVLIDDITRMKKSEWEKHIQQSYRLVQEKLSVKLRKQLGII</sequence>
<dbReference type="RefSeq" id="WP_091492457.1">
    <property type="nucleotide sequence ID" value="NZ_FOMH01000004.1"/>
</dbReference>
<accession>A0A1I1PKW8</accession>
<evidence type="ECO:0000313" key="1">
    <source>
        <dbReference type="EMBL" id="SFD07623.1"/>
    </source>
</evidence>
<dbReference type="OrthoDB" id="9789813at2"/>
<dbReference type="PANTHER" id="PTHR35145:SF1">
    <property type="entry name" value="CYTOPLASMIC PROTEIN"/>
    <property type="match status" value="1"/>
</dbReference>
<dbReference type="GO" id="GO:0003677">
    <property type="term" value="F:DNA binding"/>
    <property type="evidence" value="ECO:0007669"/>
    <property type="project" value="UniProtKB-KW"/>
</dbReference>
<gene>
    <name evidence="1" type="ORF">SAMN05216297_10477</name>
</gene>